<dbReference type="Proteomes" id="UP000255291">
    <property type="component" value="Unassembled WGS sequence"/>
</dbReference>
<sequence>MYCSWRCKYEQHKKDKGWRTIRRVRRRNCLFSGVGMFSNWEIRRGQRTEDINRIMLAMMKTASR</sequence>
<accession>A0ABD7GQ14</accession>
<evidence type="ECO:0000313" key="2">
    <source>
        <dbReference type="Proteomes" id="UP000255291"/>
    </source>
</evidence>
<gene>
    <name evidence="1" type="ORF">DXF87_23600</name>
</gene>
<comment type="caution">
    <text evidence="1">The sequence shown here is derived from an EMBL/GenBank/DDBJ whole genome shotgun (WGS) entry which is preliminary data.</text>
</comment>
<reference evidence="1 2" key="1">
    <citation type="submission" date="2018-07" db="EMBL/GenBank/DDBJ databases">
        <title>The use of a cohorting ward and systematic surveillance cultures for the control of a Klebsiella pneumoniae carbapenemase (KPC)-producing Enterobacteriaceae outbreak.</title>
        <authorList>
            <person name="Doi Y."/>
        </authorList>
    </citation>
    <scope>NUCLEOTIDE SEQUENCE [LARGE SCALE GENOMIC DNA]</scope>
    <source>
        <strain evidence="1 2">1-RC-17-04017</strain>
    </source>
</reference>
<name>A0ABD7GQ14_9ENTR</name>
<dbReference type="AlphaFoldDB" id="A0ABD7GQ14"/>
<protein>
    <submittedName>
        <fullName evidence="1">Uncharacterized protein</fullName>
    </submittedName>
</protein>
<evidence type="ECO:0000313" key="1">
    <source>
        <dbReference type="EMBL" id="RDT57257.1"/>
    </source>
</evidence>
<organism evidence="1 2">
    <name type="scientific">Enterobacter roggenkampii</name>
    <dbReference type="NCBI Taxonomy" id="1812935"/>
    <lineage>
        <taxon>Bacteria</taxon>
        <taxon>Pseudomonadati</taxon>
        <taxon>Pseudomonadota</taxon>
        <taxon>Gammaproteobacteria</taxon>
        <taxon>Enterobacterales</taxon>
        <taxon>Enterobacteriaceae</taxon>
        <taxon>Enterobacter</taxon>
        <taxon>Enterobacter cloacae complex</taxon>
    </lineage>
</organism>
<dbReference type="EMBL" id="QRBW01000080">
    <property type="protein sequence ID" value="RDT57257.1"/>
    <property type="molecule type" value="Genomic_DNA"/>
</dbReference>
<proteinExistence type="predicted"/>